<accession>A0A0C9ZNW9</accession>
<dbReference type="Pfam" id="PF20149">
    <property type="entry name" value="DUF6532"/>
    <property type="match status" value="1"/>
</dbReference>
<evidence type="ECO:0000313" key="3">
    <source>
        <dbReference type="Proteomes" id="UP000054485"/>
    </source>
</evidence>
<dbReference type="AlphaFoldDB" id="A0A0C9ZNW9"/>
<dbReference type="OrthoDB" id="2670504at2759"/>
<organism evidence="2 3">
    <name type="scientific">Suillus luteus UH-Slu-Lm8-n1</name>
    <dbReference type="NCBI Taxonomy" id="930992"/>
    <lineage>
        <taxon>Eukaryota</taxon>
        <taxon>Fungi</taxon>
        <taxon>Dikarya</taxon>
        <taxon>Basidiomycota</taxon>
        <taxon>Agaricomycotina</taxon>
        <taxon>Agaricomycetes</taxon>
        <taxon>Agaricomycetidae</taxon>
        <taxon>Boletales</taxon>
        <taxon>Suillineae</taxon>
        <taxon>Suillaceae</taxon>
        <taxon>Suillus</taxon>
    </lineage>
</organism>
<dbReference type="InterPro" id="IPR045341">
    <property type="entry name" value="DUF6532"/>
</dbReference>
<proteinExistence type="predicted"/>
<dbReference type="InParanoid" id="A0A0C9ZNW9"/>
<reference evidence="3" key="2">
    <citation type="submission" date="2015-01" db="EMBL/GenBank/DDBJ databases">
        <title>Evolutionary Origins and Diversification of the Mycorrhizal Mutualists.</title>
        <authorList>
            <consortium name="DOE Joint Genome Institute"/>
            <consortium name="Mycorrhizal Genomics Consortium"/>
            <person name="Kohler A."/>
            <person name="Kuo A."/>
            <person name="Nagy L.G."/>
            <person name="Floudas D."/>
            <person name="Copeland A."/>
            <person name="Barry K.W."/>
            <person name="Cichocki N."/>
            <person name="Veneault-Fourrey C."/>
            <person name="LaButti K."/>
            <person name="Lindquist E.A."/>
            <person name="Lipzen A."/>
            <person name="Lundell T."/>
            <person name="Morin E."/>
            <person name="Murat C."/>
            <person name="Riley R."/>
            <person name="Ohm R."/>
            <person name="Sun H."/>
            <person name="Tunlid A."/>
            <person name="Henrissat B."/>
            <person name="Grigoriev I.V."/>
            <person name="Hibbett D.S."/>
            <person name="Martin F."/>
        </authorList>
    </citation>
    <scope>NUCLEOTIDE SEQUENCE [LARGE SCALE GENOMIC DNA]</scope>
    <source>
        <strain evidence="3">UH-Slu-Lm8-n1</strain>
    </source>
</reference>
<sequence>MKFNKGPDGIRQRLKASDFDNVTKDLLTTATSIYRCLVVTCAPFPETLIIETKLAKDAWREASNMAELTIQLTPSLVKMMTRRTSQVHGELKTKMRVLTASFFGFCASRSIPTIKENRDLAESLKEGSHFVFKVRV</sequence>
<dbReference type="Proteomes" id="UP000054485">
    <property type="component" value="Unassembled WGS sequence"/>
</dbReference>
<evidence type="ECO:0000313" key="2">
    <source>
        <dbReference type="EMBL" id="KIK39370.1"/>
    </source>
</evidence>
<reference evidence="2 3" key="1">
    <citation type="submission" date="2014-04" db="EMBL/GenBank/DDBJ databases">
        <authorList>
            <consortium name="DOE Joint Genome Institute"/>
            <person name="Kuo A."/>
            <person name="Ruytinx J."/>
            <person name="Rineau F."/>
            <person name="Colpaert J."/>
            <person name="Kohler A."/>
            <person name="Nagy L.G."/>
            <person name="Floudas D."/>
            <person name="Copeland A."/>
            <person name="Barry K.W."/>
            <person name="Cichocki N."/>
            <person name="Veneault-Fourrey C."/>
            <person name="LaButti K."/>
            <person name="Lindquist E.A."/>
            <person name="Lipzen A."/>
            <person name="Lundell T."/>
            <person name="Morin E."/>
            <person name="Murat C."/>
            <person name="Sun H."/>
            <person name="Tunlid A."/>
            <person name="Henrissat B."/>
            <person name="Grigoriev I.V."/>
            <person name="Hibbett D.S."/>
            <person name="Martin F."/>
            <person name="Nordberg H.P."/>
            <person name="Cantor M.N."/>
            <person name="Hua S.X."/>
        </authorList>
    </citation>
    <scope>NUCLEOTIDE SEQUENCE [LARGE SCALE GENOMIC DNA]</scope>
    <source>
        <strain evidence="2 3">UH-Slu-Lm8-n1</strain>
    </source>
</reference>
<dbReference type="HOGENOM" id="CLU_144336_0_0_1"/>
<dbReference type="STRING" id="930992.A0A0C9ZNW9"/>
<gene>
    <name evidence="2" type="ORF">CY34DRAFT_89335</name>
</gene>
<protein>
    <recommendedName>
        <fullName evidence="1">DUF6532 domain-containing protein</fullName>
    </recommendedName>
</protein>
<dbReference type="EMBL" id="KN835345">
    <property type="protein sequence ID" value="KIK39370.1"/>
    <property type="molecule type" value="Genomic_DNA"/>
</dbReference>
<feature type="domain" description="DUF6532" evidence="1">
    <location>
        <begin position="30"/>
        <end position="133"/>
    </location>
</feature>
<name>A0A0C9ZNW9_9AGAM</name>
<evidence type="ECO:0000259" key="1">
    <source>
        <dbReference type="Pfam" id="PF20149"/>
    </source>
</evidence>
<keyword evidence="3" id="KW-1185">Reference proteome</keyword>